<dbReference type="Pfam" id="PF03466">
    <property type="entry name" value="LysR_substrate"/>
    <property type="match status" value="1"/>
</dbReference>
<organism evidence="6 7">
    <name type="scientific">Thauera aromatica K172</name>
    <dbReference type="NCBI Taxonomy" id="44139"/>
    <lineage>
        <taxon>Bacteria</taxon>
        <taxon>Pseudomonadati</taxon>
        <taxon>Pseudomonadota</taxon>
        <taxon>Betaproteobacteria</taxon>
        <taxon>Rhodocyclales</taxon>
        <taxon>Zoogloeaceae</taxon>
        <taxon>Thauera</taxon>
    </lineage>
</organism>
<dbReference type="InterPro" id="IPR005119">
    <property type="entry name" value="LysR_subst-bd"/>
</dbReference>
<accession>A0A2R4BNG3</accession>
<gene>
    <name evidence="6" type="ORF">Tharo_1980</name>
</gene>
<dbReference type="RefSeq" id="WP_107221054.1">
    <property type="nucleotide sequence ID" value="NZ_CP028339.1"/>
</dbReference>
<dbReference type="EMBL" id="CP028339">
    <property type="protein sequence ID" value="AVR88886.1"/>
    <property type="molecule type" value="Genomic_DNA"/>
</dbReference>
<dbReference type="AlphaFoldDB" id="A0A2R4BNG3"/>
<protein>
    <submittedName>
        <fullName evidence="6">Cys regulon transcriptional activator CysB</fullName>
    </submittedName>
</protein>
<reference evidence="6 7" key="1">
    <citation type="submission" date="2018-03" db="EMBL/GenBank/DDBJ databases">
        <title>Complete genome sequence of Thauera aromatica, a model organism for studying aromatic compound degradation under denitrifying conditions.</title>
        <authorList>
            <person name="Lo H.-Y."/>
            <person name="Goris T."/>
            <person name="Boll M."/>
            <person name="Mueller J.A."/>
        </authorList>
    </citation>
    <scope>NUCLEOTIDE SEQUENCE [LARGE SCALE GENOMIC DNA]</scope>
    <source>
        <strain evidence="6 7">K172</strain>
    </source>
</reference>
<dbReference type="SUPFAM" id="SSF53850">
    <property type="entry name" value="Periplasmic binding protein-like II"/>
    <property type="match status" value="1"/>
</dbReference>
<dbReference type="GO" id="GO:0003700">
    <property type="term" value="F:DNA-binding transcription factor activity"/>
    <property type="evidence" value="ECO:0007669"/>
    <property type="project" value="InterPro"/>
</dbReference>
<dbReference type="PRINTS" id="PR00039">
    <property type="entry name" value="HTHLYSR"/>
</dbReference>
<evidence type="ECO:0000256" key="1">
    <source>
        <dbReference type="ARBA" id="ARBA00009437"/>
    </source>
</evidence>
<evidence type="ECO:0000259" key="5">
    <source>
        <dbReference type="PROSITE" id="PS50931"/>
    </source>
</evidence>
<dbReference type="PANTHER" id="PTHR30126:SF39">
    <property type="entry name" value="HTH-TYPE TRANSCRIPTIONAL REGULATOR CYSL"/>
    <property type="match status" value="1"/>
</dbReference>
<dbReference type="InterPro" id="IPR036390">
    <property type="entry name" value="WH_DNA-bd_sf"/>
</dbReference>
<dbReference type="PROSITE" id="PS50931">
    <property type="entry name" value="HTH_LYSR"/>
    <property type="match status" value="1"/>
</dbReference>
<dbReference type="Proteomes" id="UP000241885">
    <property type="component" value="Chromosome"/>
</dbReference>
<evidence type="ECO:0000256" key="4">
    <source>
        <dbReference type="ARBA" id="ARBA00023163"/>
    </source>
</evidence>
<evidence type="ECO:0000313" key="7">
    <source>
        <dbReference type="Proteomes" id="UP000241885"/>
    </source>
</evidence>
<keyword evidence="2" id="KW-0805">Transcription regulation</keyword>
<sequence length="306" mass="34162">MADRRLQVFHAVAKHGSFTRAAEHLHMTQPAVTFQIKQLEEHFDTRLLDRGHGKITLTTAGELVLAYAERILGLSAELDSRVSELTDELAGQIKIGTSTTIAAYWLPQILEGFKRRYPRVLPRVLVGTSKLTEDRVAARELDIGLIEIATEQHSIERHSAARDELLVICRPDHPLARFERLSAKDLVGYPFIDRDPGNGIRQIADEFFETAGIAGSEITLCAELGSLAAIKQLAAAGLGFAIASRRAIRRDVEEGRLAAVPLEPRTYTPLEVIVPRDKFRSRLITAFADYACEQFTLIAEQEERER</sequence>
<dbReference type="PANTHER" id="PTHR30126">
    <property type="entry name" value="HTH-TYPE TRANSCRIPTIONAL REGULATOR"/>
    <property type="match status" value="1"/>
</dbReference>
<dbReference type="GO" id="GO:0000976">
    <property type="term" value="F:transcription cis-regulatory region binding"/>
    <property type="evidence" value="ECO:0007669"/>
    <property type="project" value="TreeGrafter"/>
</dbReference>
<dbReference type="Gene3D" id="3.40.190.290">
    <property type="match status" value="1"/>
</dbReference>
<evidence type="ECO:0000256" key="2">
    <source>
        <dbReference type="ARBA" id="ARBA00023015"/>
    </source>
</evidence>
<keyword evidence="4" id="KW-0804">Transcription</keyword>
<dbReference type="InterPro" id="IPR036388">
    <property type="entry name" value="WH-like_DNA-bd_sf"/>
</dbReference>
<keyword evidence="3" id="KW-0238">DNA-binding</keyword>
<dbReference type="Pfam" id="PF00126">
    <property type="entry name" value="HTH_1"/>
    <property type="match status" value="1"/>
</dbReference>
<dbReference type="OrthoDB" id="9808620at2"/>
<dbReference type="FunFam" id="1.10.10.10:FF:000001">
    <property type="entry name" value="LysR family transcriptional regulator"/>
    <property type="match status" value="1"/>
</dbReference>
<dbReference type="InterPro" id="IPR000847">
    <property type="entry name" value="LysR_HTH_N"/>
</dbReference>
<proteinExistence type="inferred from homology"/>
<dbReference type="KEGG" id="tak:Tharo_1980"/>
<name>A0A2R4BNG3_THAAR</name>
<dbReference type="CDD" id="cd08420">
    <property type="entry name" value="PBP2_CysL_like"/>
    <property type="match status" value="1"/>
</dbReference>
<dbReference type="Gene3D" id="1.10.10.10">
    <property type="entry name" value="Winged helix-like DNA-binding domain superfamily/Winged helix DNA-binding domain"/>
    <property type="match status" value="1"/>
</dbReference>
<evidence type="ECO:0000256" key="3">
    <source>
        <dbReference type="ARBA" id="ARBA00023125"/>
    </source>
</evidence>
<dbReference type="SUPFAM" id="SSF46785">
    <property type="entry name" value="Winged helix' DNA-binding domain"/>
    <property type="match status" value="1"/>
</dbReference>
<keyword evidence="7" id="KW-1185">Reference proteome</keyword>
<evidence type="ECO:0000313" key="6">
    <source>
        <dbReference type="EMBL" id="AVR88886.1"/>
    </source>
</evidence>
<comment type="similarity">
    <text evidence="1">Belongs to the LysR transcriptional regulatory family.</text>
</comment>
<feature type="domain" description="HTH lysR-type" evidence="5">
    <location>
        <begin position="1"/>
        <end position="58"/>
    </location>
</feature>